<dbReference type="KEGG" id="gry:D7I44_07910"/>
<accession>A0A387BLC8</accession>
<evidence type="ECO:0000313" key="2">
    <source>
        <dbReference type="EMBL" id="AYG03468.1"/>
    </source>
</evidence>
<dbReference type="GO" id="GO:0004497">
    <property type="term" value="F:monooxygenase activity"/>
    <property type="evidence" value="ECO:0007669"/>
    <property type="project" value="TreeGrafter"/>
</dbReference>
<protein>
    <submittedName>
        <fullName evidence="2">Flavoprotein</fullName>
    </submittedName>
</protein>
<dbReference type="PANTHER" id="PTHR43539:SF78">
    <property type="entry name" value="FLAVIN-CONTAINING MONOOXYGENASE"/>
    <property type="match status" value="1"/>
</dbReference>
<keyword evidence="3" id="KW-1185">Reference proteome</keyword>
<dbReference type="PRINTS" id="PR00368">
    <property type="entry name" value="FADPNR"/>
</dbReference>
<proteinExistence type="predicted"/>
<dbReference type="EMBL" id="CP032624">
    <property type="protein sequence ID" value="AYG03468.1"/>
    <property type="molecule type" value="Genomic_DNA"/>
</dbReference>
<dbReference type="RefSeq" id="WP_120789000.1">
    <property type="nucleotide sequence ID" value="NZ_CP032624.1"/>
</dbReference>
<dbReference type="Pfam" id="PF13738">
    <property type="entry name" value="Pyr_redox_3"/>
    <property type="match status" value="1"/>
</dbReference>
<organism evidence="2 3">
    <name type="scientific">Gryllotalpicola protaetiae</name>
    <dbReference type="NCBI Taxonomy" id="2419771"/>
    <lineage>
        <taxon>Bacteria</taxon>
        <taxon>Bacillati</taxon>
        <taxon>Actinomycetota</taxon>
        <taxon>Actinomycetes</taxon>
        <taxon>Micrococcales</taxon>
        <taxon>Microbacteriaceae</taxon>
        <taxon>Gryllotalpicola</taxon>
    </lineage>
</organism>
<dbReference type="OrthoDB" id="7279140at2"/>
<keyword evidence="1" id="KW-0560">Oxidoreductase</keyword>
<dbReference type="Proteomes" id="UP000275069">
    <property type="component" value="Chromosome"/>
</dbReference>
<gene>
    <name evidence="2" type="ORF">D7I44_07910</name>
</gene>
<dbReference type="InterPro" id="IPR036188">
    <property type="entry name" value="FAD/NAD-bd_sf"/>
</dbReference>
<evidence type="ECO:0000256" key="1">
    <source>
        <dbReference type="ARBA" id="ARBA00023002"/>
    </source>
</evidence>
<dbReference type="AlphaFoldDB" id="A0A387BLC8"/>
<name>A0A387BLC8_9MICO</name>
<dbReference type="SUPFAM" id="SSF51905">
    <property type="entry name" value="FAD/NAD(P)-binding domain"/>
    <property type="match status" value="1"/>
</dbReference>
<sequence>MSEQLPVVIIGAGPQGLAAAAHLLERGIEPVVLEKGFGAGAAVSEWGHVRLFSEWPELVDQASRRLLEQGGWAAPLTGYPTGGEWVKEYLAPLAAALGSRVRTSATVTGVSRVGRDRVVDSGRASQPFTVHMQHADGSEGRLLARAVLDASGTWEQPNPAGAEGLPALDERAAAAAGQVEYRIPASVSELSGKHVVVVGSGHSAAHAVIRLAGLVQREPGTRVDWAIRRGTLAGFGSADDQLAARGALGGRARKVVEDGRVNLVPGFRTAEIRQDDEGLALVSDDGQEITGVNHVFALTGFRPELSFLSEVRTALDPSLQAVAGLASEIDPNVHSCGTVRATGALELAQPEPGFYIIGAKSYGRAPTFLALTGYEQVRSVVAELAGDHEAAARNELVLPDSGVCGGSADLDGGSCCAPAARQSVEIGSRPLIPLG</sequence>
<dbReference type="PANTHER" id="PTHR43539">
    <property type="entry name" value="FLAVIN-BINDING MONOOXYGENASE-LIKE PROTEIN (AFU_ORTHOLOGUE AFUA_4G09220)"/>
    <property type="match status" value="1"/>
</dbReference>
<dbReference type="InterPro" id="IPR050982">
    <property type="entry name" value="Auxin_biosynth/cation_transpt"/>
</dbReference>
<dbReference type="GO" id="GO:0050660">
    <property type="term" value="F:flavin adenine dinucleotide binding"/>
    <property type="evidence" value="ECO:0007669"/>
    <property type="project" value="TreeGrafter"/>
</dbReference>
<reference evidence="2 3" key="1">
    <citation type="submission" date="2018-09" db="EMBL/GenBank/DDBJ databases">
        <title>Genome sequencing of strain 2DFW10M-5.</title>
        <authorList>
            <person name="Heo J."/>
            <person name="Kim S.-J."/>
            <person name="Kwon S.-W."/>
        </authorList>
    </citation>
    <scope>NUCLEOTIDE SEQUENCE [LARGE SCALE GENOMIC DNA]</scope>
    <source>
        <strain evidence="2 3">2DFW10M-5</strain>
    </source>
</reference>
<dbReference type="Gene3D" id="3.50.50.60">
    <property type="entry name" value="FAD/NAD(P)-binding domain"/>
    <property type="match status" value="1"/>
</dbReference>
<evidence type="ECO:0000313" key="3">
    <source>
        <dbReference type="Proteomes" id="UP000275069"/>
    </source>
</evidence>